<dbReference type="GO" id="GO:0005829">
    <property type="term" value="C:cytosol"/>
    <property type="evidence" value="ECO:0007669"/>
    <property type="project" value="TreeGrafter"/>
</dbReference>
<evidence type="ECO:0000259" key="4">
    <source>
        <dbReference type="PROSITE" id="PS50110"/>
    </source>
</evidence>
<dbReference type="InterPro" id="IPR036388">
    <property type="entry name" value="WH-like_DNA-bd_sf"/>
</dbReference>
<dbReference type="CDD" id="cd00383">
    <property type="entry name" value="trans_reg_C"/>
    <property type="match status" value="1"/>
</dbReference>
<evidence type="ECO:0000259" key="5">
    <source>
        <dbReference type="PROSITE" id="PS51755"/>
    </source>
</evidence>
<dbReference type="InterPro" id="IPR016032">
    <property type="entry name" value="Sig_transdc_resp-reg_C-effctor"/>
</dbReference>
<gene>
    <name evidence="6" type="ORF">DLM46_31480</name>
</gene>
<dbReference type="Pfam" id="PF00486">
    <property type="entry name" value="Trans_reg_C"/>
    <property type="match status" value="1"/>
</dbReference>
<evidence type="ECO:0000256" key="1">
    <source>
        <dbReference type="ARBA" id="ARBA00023125"/>
    </source>
</evidence>
<dbReference type="PROSITE" id="PS50110">
    <property type="entry name" value="RESPONSE_REGULATORY"/>
    <property type="match status" value="1"/>
</dbReference>
<keyword evidence="1 3" id="KW-0238">DNA-binding</keyword>
<dbReference type="SMART" id="SM00448">
    <property type="entry name" value="REC"/>
    <property type="match status" value="1"/>
</dbReference>
<keyword evidence="7" id="KW-1185">Reference proteome</keyword>
<dbReference type="GO" id="GO:0000156">
    <property type="term" value="F:phosphorelay response regulator activity"/>
    <property type="evidence" value="ECO:0007669"/>
    <property type="project" value="TreeGrafter"/>
</dbReference>
<dbReference type="InterPro" id="IPR039420">
    <property type="entry name" value="WalR-like"/>
</dbReference>
<sequence>MTDGRASHILIVEDEPKLAAVLEAYLHLDGFSTTTLDDGHSVMPFIRSTPPALMLLDLMLPGRNGMDICRELRQFSALPVIILTARIDEIDRLLGLEIGADDYVCKPFSPREVVARVKAILRRATPAAVAMDGSTQAPRGLEVDEQFHHALLDGKELKLTPLELRLLALLMKSPGRIFSRDYLLSHLYADHRVVTDRTIDSHIKNLRRKLQGARPDSEPIASVYGVGYRLEI</sequence>
<feature type="DNA-binding region" description="OmpR/PhoB-type" evidence="3">
    <location>
        <begin position="132"/>
        <end position="232"/>
    </location>
</feature>
<feature type="modified residue" description="4-aspartylphosphate" evidence="2">
    <location>
        <position position="57"/>
    </location>
</feature>
<feature type="domain" description="OmpR/PhoB-type" evidence="5">
    <location>
        <begin position="132"/>
        <end position="232"/>
    </location>
</feature>
<dbReference type="PANTHER" id="PTHR48111">
    <property type="entry name" value="REGULATOR OF RPOS"/>
    <property type="match status" value="1"/>
</dbReference>
<dbReference type="GO" id="GO:0006355">
    <property type="term" value="P:regulation of DNA-templated transcription"/>
    <property type="evidence" value="ECO:0007669"/>
    <property type="project" value="InterPro"/>
</dbReference>
<dbReference type="SUPFAM" id="SSF46894">
    <property type="entry name" value="C-terminal effector domain of the bipartite response regulators"/>
    <property type="match status" value="1"/>
</dbReference>
<protein>
    <submittedName>
        <fullName evidence="6">Two-component system response regulator BaeR</fullName>
    </submittedName>
</protein>
<evidence type="ECO:0000313" key="6">
    <source>
        <dbReference type="EMBL" id="RDJ98803.1"/>
    </source>
</evidence>
<dbReference type="GO" id="GO:0000976">
    <property type="term" value="F:transcription cis-regulatory region binding"/>
    <property type="evidence" value="ECO:0007669"/>
    <property type="project" value="TreeGrafter"/>
</dbReference>
<dbReference type="EMBL" id="QHKS01000029">
    <property type="protein sequence ID" value="RDJ98803.1"/>
    <property type="molecule type" value="Genomic_DNA"/>
</dbReference>
<organism evidence="6 7">
    <name type="scientific">Paraburkholderia lacunae</name>
    <dbReference type="NCBI Taxonomy" id="2211104"/>
    <lineage>
        <taxon>Bacteria</taxon>
        <taxon>Pseudomonadati</taxon>
        <taxon>Pseudomonadota</taxon>
        <taxon>Betaproteobacteria</taxon>
        <taxon>Burkholderiales</taxon>
        <taxon>Burkholderiaceae</taxon>
        <taxon>Paraburkholderia</taxon>
    </lineage>
</organism>
<name>A0A370MZK4_9BURK</name>
<dbReference type="AlphaFoldDB" id="A0A370MZK4"/>
<dbReference type="Proteomes" id="UP000254875">
    <property type="component" value="Unassembled WGS sequence"/>
</dbReference>
<dbReference type="GO" id="GO:0032993">
    <property type="term" value="C:protein-DNA complex"/>
    <property type="evidence" value="ECO:0007669"/>
    <property type="project" value="TreeGrafter"/>
</dbReference>
<feature type="domain" description="Response regulatory" evidence="4">
    <location>
        <begin position="8"/>
        <end position="121"/>
    </location>
</feature>
<dbReference type="OrthoDB" id="9802426at2"/>
<dbReference type="SUPFAM" id="SSF52172">
    <property type="entry name" value="CheY-like"/>
    <property type="match status" value="1"/>
</dbReference>
<dbReference type="PROSITE" id="PS51755">
    <property type="entry name" value="OMPR_PHOB"/>
    <property type="match status" value="1"/>
</dbReference>
<dbReference type="Pfam" id="PF00072">
    <property type="entry name" value="Response_reg"/>
    <property type="match status" value="1"/>
</dbReference>
<dbReference type="PANTHER" id="PTHR48111:SF59">
    <property type="entry name" value="TRANSCRIPTIONAL REGULATORY PROTEIN BAER"/>
    <property type="match status" value="1"/>
</dbReference>
<evidence type="ECO:0000256" key="2">
    <source>
        <dbReference type="PROSITE-ProRule" id="PRU00169"/>
    </source>
</evidence>
<keyword evidence="2" id="KW-0597">Phosphoprotein</keyword>
<dbReference type="InterPro" id="IPR011006">
    <property type="entry name" value="CheY-like_superfamily"/>
</dbReference>
<evidence type="ECO:0000256" key="3">
    <source>
        <dbReference type="PROSITE-ProRule" id="PRU01091"/>
    </source>
</evidence>
<proteinExistence type="predicted"/>
<reference evidence="7" key="1">
    <citation type="submission" date="2018-05" db="EMBL/GenBank/DDBJ databases">
        <authorList>
            <person name="Feng T."/>
        </authorList>
    </citation>
    <scope>NUCLEOTIDE SEQUENCE [LARGE SCALE GENOMIC DNA]</scope>
    <source>
        <strain evidence="7">S27</strain>
    </source>
</reference>
<accession>A0A370MZK4</accession>
<dbReference type="InterPro" id="IPR001867">
    <property type="entry name" value="OmpR/PhoB-type_DNA-bd"/>
</dbReference>
<evidence type="ECO:0000313" key="7">
    <source>
        <dbReference type="Proteomes" id="UP000254875"/>
    </source>
</evidence>
<dbReference type="Gene3D" id="1.10.10.10">
    <property type="entry name" value="Winged helix-like DNA-binding domain superfamily/Winged helix DNA-binding domain"/>
    <property type="match status" value="1"/>
</dbReference>
<dbReference type="Gene3D" id="3.40.50.2300">
    <property type="match status" value="1"/>
</dbReference>
<dbReference type="Gene3D" id="6.10.250.690">
    <property type="match status" value="1"/>
</dbReference>
<comment type="caution">
    <text evidence="6">The sequence shown here is derived from an EMBL/GenBank/DDBJ whole genome shotgun (WGS) entry which is preliminary data.</text>
</comment>
<dbReference type="InterPro" id="IPR001789">
    <property type="entry name" value="Sig_transdc_resp-reg_receiver"/>
</dbReference>
<dbReference type="SMART" id="SM00862">
    <property type="entry name" value="Trans_reg_C"/>
    <property type="match status" value="1"/>
</dbReference>
<dbReference type="RefSeq" id="WP_115107361.1">
    <property type="nucleotide sequence ID" value="NZ_QHKS01000029.1"/>
</dbReference>